<sequence length="185" mass="21299">MGTKPYYFYGYVNNDTPEEITSSFEQISHANLFDCNIRVEIINTDLQKDHPAMQYLFLWQIQSFPAAILVSPDGQSLIVPVKKNNEPFDKTLQSAIDNILFSPIREEIIRKVIETYGVILLIEGENAQENKKYEETVLYAIENIKNQMKMMPKSIAHPPVLIKMDPESFSREKILLWSLGLDADD</sequence>
<protein>
    <submittedName>
        <fullName evidence="1">Uncharacterized protein</fullName>
    </submittedName>
</protein>
<organism evidence="1">
    <name type="scientific">marine sediment metagenome</name>
    <dbReference type="NCBI Taxonomy" id="412755"/>
    <lineage>
        <taxon>unclassified sequences</taxon>
        <taxon>metagenomes</taxon>
        <taxon>ecological metagenomes</taxon>
    </lineage>
</organism>
<proteinExistence type="predicted"/>
<gene>
    <name evidence="1" type="ORF">S03H2_60278</name>
</gene>
<comment type="caution">
    <text evidence="1">The sequence shown here is derived from an EMBL/GenBank/DDBJ whole genome shotgun (WGS) entry which is preliminary data.</text>
</comment>
<dbReference type="EMBL" id="BARU01038827">
    <property type="protein sequence ID" value="GAH88418.1"/>
    <property type="molecule type" value="Genomic_DNA"/>
</dbReference>
<name>X1L2K9_9ZZZZ</name>
<feature type="non-terminal residue" evidence="1">
    <location>
        <position position="185"/>
    </location>
</feature>
<evidence type="ECO:0000313" key="1">
    <source>
        <dbReference type="EMBL" id="GAH88418.1"/>
    </source>
</evidence>
<accession>X1L2K9</accession>
<dbReference type="AlphaFoldDB" id="X1L2K9"/>
<reference evidence="1" key="1">
    <citation type="journal article" date="2014" name="Front. Microbiol.">
        <title>High frequency of phylogenetically diverse reductive dehalogenase-homologous genes in deep subseafloor sedimentary metagenomes.</title>
        <authorList>
            <person name="Kawai M."/>
            <person name="Futagami T."/>
            <person name="Toyoda A."/>
            <person name="Takaki Y."/>
            <person name="Nishi S."/>
            <person name="Hori S."/>
            <person name="Arai W."/>
            <person name="Tsubouchi T."/>
            <person name="Morono Y."/>
            <person name="Uchiyama I."/>
            <person name="Ito T."/>
            <person name="Fujiyama A."/>
            <person name="Inagaki F."/>
            <person name="Takami H."/>
        </authorList>
    </citation>
    <scope>NUCLEOTIDE SEQUENCE</scope>
    <source>
        <strain evidence="1">Expedition CK06-06</strain>
    </source>
</reference>